<keyword evidence="3" id="KW-1185">Reference proteome</keyword>
<comment type="caution">
    <text evidence="2">The sequence shown here is derived from an EMBL/GenBank/DDBJ whole genome shotgun (WGS) entry which is preliminary data.</text>
</comment>
<feature type="transmembrane region" description="Helical" evidence="1">
    <location>
        <begin position="50"/>
        <end position="71"/>
    </location>
</feature>
<proteinExistence type="predicted"/>
<keyword evidence="1" id="KW-1133">Transmembrane helix</keyword>
<feature type="transmembrane region" description="Helical" evidence="1">
    <location>
        <begin position="103"/>
        <end position="122"/>
    </location>
</feature>
<name>A0ABU9T946_9HYPH</name>
<dbReference type="InterPro" id="IPR046192">
    <property type="entry name" value="DUF6220"/>
</dbReference>
<evidence type="ECO:0000313" key="2">
    <source>
        <dbReference type="EMBL" id="MEM5502654.1"/>
    </source>
</evidence>
<reference evidence="2 3" key="1">
    <citation type="submission" date="2024-03" db="EMBL/GenBank/DDBJ databases">
        <title>Community enrichment and isolation of bacterial strains for fucoidan degradation.</title>
        <authorList>
            <person name="Sichert A."/>
        </authorList>
    </citation>
    <scope>NUCLEOTIDE SEQUENCE [LARGE SCALE GENOMIC DNA]</scope>
    <source>
        <strain evidence="2 3">AS62</strain>
    </source>
</reference>
<feature type="transmembrane region" description="Helical" evidence="1">
    <location>
        <begin position="78"/>
        <end position="97"/>
    </location>
</feature>
<keyword evidence="1" id="KW-0472">Membrane</keyword>
<accession>A0ABU9T946</accession>
<evidence type="ECO:0000313" key="3">
    <source>
        <dbReference type="Proteomes" id="UP001477870"/>
    </source>
</evidence>
<evidence type="ECO:0000256" key="1">
    <source>
        <dbReference type="SAM" id="Phobius"/>
    </source>
</evidence>
<dbReference type="Proteomes" id="UP001477870">
    <property type="component" value="Unassembled WGS sequence"/>
</dbReference>
<protein>
    <submittedName>
        <fullName evidence="2">DUF6220 domain-containing protein</fullName>
    </submittedName>
</protein>
<dbReference type="Pfam" id="PF19728">
    <property type="entry name" value="DUF6220"/>
    <property type="match status" value="1"/>
</dbReference>
<keyword evidence="1" id="KW-0812">Transmembrane</keyword>
<dbReference type="EMBL" id="JBBMQO010000007">
    <property type="protein sequence ID" value="MEM5502654.1"/>
    <property type="molecule type" value="Genomic_DNA"/>
</dbReference>
<organism evidence="2 3">
    <name type="scientific">Ahrensia kielensis</name>
    <dbReference type="NCBI Taxonomy" id="76980"/>
    <lineage>
        <taxon>Bacteria</taxon>
        <taxon>Pseudomonadati</taxon>
        <taxon>Pseudomonadota</taxon>
        <taxon>Alphaproteobacteria</taxon>
        <taxon>Hyphomicrobiales</taxon>
        <taxon>Ahrensiaceae</taxon>
        <taxon>Ahrensia</taxon>
    </lineage>
</organism>
<sequence>MIENLHDTLIASKRGTPKLFIVSGLAIPLGLGVQFLLAGHALFAQATWDAHIMFGALLSIPILLQFSYAAIVPHLRGFIWWASAVLVLYLVQIILAAGGTATLAYHPFNAALLLTASLVMLFKVERRRAYSFPHS</sequence>
<gene>
    <name evidence="2" type="ORF">WNY59_13745</name>
</gene>
<feature type="transmembrane region" description="Helical" evidence="1">
    <location>
        <begin position="20"/>
        <end position="44"/>
    </location>
</feature>
<dbReference type="RefSeq" id="WP_342848912.1">
    <property type="nucleotide sequence ID" value="NZ_JBBMQO010000007.1"/>
</dbReference>